<sequence>MPGIRHDRPATPRLLHRSELLKTVDTLVIMRPDFAKEHTISPDNKLRWLTAASLATFLLLCIGITAYFIYAASPRRYQRLISPRVPNDAPIRVTPNVLLCATSGRGADKLSEALDAYCTHVIYTGPLAIRRMAGSGKLFVDVKDNEGYRVFAGLTKTHERYVSFRWKAASWNEGDVLQALVTYLRFNRLRGIELVMGSHTDRSKLIRFCENFVQKMKTNASLILRVERSVQLNKGLFKKLASLPAYLVLETQAVNMPGMQTRRFPNAYQPFAGSHKNDRYRLWEVHPWRRHLHLDNVCFTISMAVIKARKGPTRNKVLEYSYTNIKEPCEQSSMKKGVDWRALSRFRENRTTYYAYDNKQTFTNKLWRLAHEFPRYCVAAYDVEKDDFEGVCPKKSVPLLRVVRKLVTSTVRARLD</sequence>
<protein>
    <submittedName>
        <fullName evidence="1">Uncharacterized protein</fullName>
    </submittedName>
</protein>
<keyword evidence="2" id="KW-1185">Reference proteome</keyword>
<dbReference type="EMBL" id="CM023490">
    <property type="protein sequence ID" value="KAH6942634.1"/>
    <property type="molecule type" value="Genomic_DNA"/>
</dbReference>
<reference evidence="1" key="1">
    <citation type="submission" date="2020-05" db="EMBL/GenBank/DDBJ databases">
        <title>Large-scale comparative analyses of tick genomes elucidate their genetic diversity and vector capacities.</title>
        <authorList>
            <person name="Jia N."/>
            <person name="Wang J."/>
            <person name="Shi W."/>
            <person name="Du L."/>
            <person name="Sun Y."/>
            <person name="Zhan W."/>
            <person name="Jiang J."/>
            <person name="Wang Q."/>
            <person name="Zhang B."/>
            <person name="Ji P."/>
            <person name="Sakyi L.B."/>
            <person name="Cui X."/>
            <person name="Yuan T."/>
            <person name="Jiang B."/>
            <person name="Yang W."/>
            <person name="Lam T.T.-Y."/>
            <person name="Chang Q."/>
            <person name="Ding S."/>
            <person name="Wang X."/>
            <person name="Zhu J."/>
            <person name="Ruan X."/>
            <person name="Zhao L."/>
            <person name="Wei J."/>
            <person name="Que T."/>
            <person name="Du C."/>
            <person name="Cheng J."/>
            <person name="Dai P."/>
            <person name="Han X."/>
            <person name="Huang E."/>
            <person name="Gao Y."/>
            <person name="Liu J."/>
            <person name="Shao H."/>
            <person name="Ye R."/>
            <person name="Li L."/>
            <person name="Wei W."/>
            <person name="Wang X."/>
            <person name="Wang C."/>
            <person name="Yang T."/>
            <person name="Huo Q."/>
            <person name="Li W."/>
            <person name="Guo W."/>
            <person name="Chen H."/>
            <person name="Zhou L."/>
            <person name="Ni X."/>
            <person name="Tian J."/>
            <person name="Zhou Y."/>
            <person name="Sheng Y."/>
            <person name="Liu T."/>
            <person name="Pan Y."/>
            <person name="Xia L."/>
            <person name="Li J."/>
            <person name="Zhao F."/>
            <person name="Cao W."/>
        </authorList>
    </citation>
    <scope>NUCLEOTIDE SEQUENCE</scope>
    <source>
        <strain evidence="1">Hyas-2018</strain>
    </source>
</reference>
<evidence type="ECO:0000313" key="1">
    <source>
        <dbReference type="EMBL" id="KAH6942634.1"/>
    </source>
</evidence>
<name>A0ACB7T9G0_HYAAI</name>
<proteinExistence type="predicted"/>
<comment type="caution">
    <text evidence="1">The sequence shown here is derived from an EMBL/GenBank/DDBJ whole genome shotgun (WGS) entry which is preliminary data.</text>
</comment>
<organism evidence="1 2">
    <name type="scientific">Hyalomma asiaticum</name>
    <name type="common">Tick</name>
    <dbReference type="NCBI Taxonomy" id="266040"/>
    <lineage>
        <taxon>Eukaryota</taxon>
        <taxon>Metazoa</taxon>
        <taxon>Ecdysozoa</taxon>
        <taxon>Arthropoda</taxon>
        <taxon>Chelicerata</taxon>
        <taxon>Arachnida</taxon>
        <taxon>Acari</taxon>
        <taxon>Parasitiformes</taxon>
        <taxon>Ixodida</taxon>
        <taxon>Ixodoidea</taxon>
        <taxon>Ixodidae</taxon>
        <taxon>Hyalomminae</taxon>
        <taxon>Hyalomma</taxon>
    </lineage>
</organism>
<evidence type="ECO:0000313" key="2">
    <source>
        <dbReference type="Proteomes" id="UP000821845"/>
    </source>
</evidence>
<accession>A0ACB7T9G0</accession>
<dbReference type="Proteomes" id="UP000821845">
    <property type="component" value="Chromosome 10"/>
</dbReference>
<gene>
    <name evidence="1" type="ORF">HPB50_008749</name>
</gene>